<dbReference type="KEGG" id="dpn:BCB69_02355"/>
<evidence type="ECO:0000313" key="4">
    <source>
        <dbReference type="EMBL" id="AOH38915.1"/>
    </source>
</evidence>
<dbReference type="Gene3D" id="1.10.101.10">
    <property type="entry name" value="PGBD-like superfamily/PGBD"/>
    <property type="match status" value="4"/>
</dbReference>
<dbReference type="PANTHER" id="PTHR39160:SF4">
    <property type="entry name" value="RESUSCITATION-PROMOTING FACTOR RPFB"/>
    <property type="match status" value="1"/>
</dbReference>
<organism evidence="4 5">
    <name type="scientific">Dialister pneumosintes</name>
    <dbReference type="NCBI Taxonomy" id="39950"/>
    <lineage>
        <taxon>Bacteria</taxon>
        <taxon>Bacillati</taxon>
        <taxon>Bacillota</taxon>
        <taxon>Negativicutes</taxon>
        <taxon>Veillonellales</taxon>
        <taxon>Veillonellaceae</taxon>
        <taxon>Dialister</taxon>
    </lineage>
</organism>
<dbReference type="Proteomes" id="UP000094757">
    <property type="component" value="Chromosome"/>
</dbReference>
<dbReference type="Pfam" id="PF06725">
    <property type="entry name" value="3D"/>
    <property type="match status" value="1"/>
</dbReference>
<dbReference type="PANTHER" id="PTHR39160">
    <property type="entry name" value="CELL WALL-BINDING PROTEIN YOCH"/>
    <property type="match status" value="1"/>
</dbReference>
<accession>A0A1B3WD73</accession>
<dbReference type="GO" id="GO:0019867">
    <property type="term" value="C:outer membrane"/>
    <property type="evidence" value="ECO:0007669"/>
    <property type="project" value="InterPro"/>
</dbReference>
<dbReference type="Pfam" id="PF01471">
    <property type="entry name" value="PG_binding_1"/>
    <property type="match status" value="4"/>
</dbReference>
<sequence>MKKWQWLIYTFLFTLFTIGNISAALLSEGMSGAEVRMLQEQLVSCGYLARAVDGEYGATTVKAVQLFQEDHGLAVTGMVDDNTEESIYNATTNHRKGGGLLLAEGNQETLVNTYQQILKNHGFLDGEVDGVYGQDTVNAVYAFQRHQNLPVSGAIDEETSVALNAMDTSFDKVANKDTSRDYLWGMGDEGKDVKRIQEKLKKAGYLTGEADGIYGNDTFNAVQNLQADSGIPVTGMITETTLSKLNHPAKTKKNSSVIKEGISNNKVVKLQNLLLLHGFNPGIVDGSFGKGTKEAVLEMQKQYALPVTGIVDDNVWSHLETPPVFNGIYKKEMIMDATAYTPYDGGGSGYTYSGNKAGKGHAAVDPKVIPIGSILFVEGYGYCIADDIGGTVIGNHIDICVDTVDQAYQWGVRTVKVYLVR</sequence>
<dbReference type="CDD" id="cd14667">
    <property type="entry name" value="3D_containing_proteins"/>
    <property type="match status" value="1"/>
</dbReference>
<dbReference type="STRING" id="39950.BCB69_02355"/>
<dbReference type="AlphaFoldDB" id="A0A1B3WD73"/>
<gene>
    <name evidence="4" type="ORF">BCB69_02355</name>
</gene>
<feature type="domain" description="Peptidoglycan binding-like" evidence="2">
    <location>
        <begin position="110"/>
        <end position="163"/>
    </location>
</feature>
<feature type="domain" description="Peptidoglycan binding-like" evidence="2">
    <location>
        <begin position="190"/>
        <end position="245"/>
    </location>
</feature>
<evidence type="ECO:0000259" key="3">
    <source>
        <dbReference type="Pfam" id="PF06725"/>
    </source>
</evidence>
<dbReference type="InterPro" id="IPR010611">
    <property type="entry name" value="3D_dom"/>
</dbReference>
<evidence type="ECO:0000259" key="2">
    <source>
        <dbReference type="Pfam" id="PF01471"/>
    </source>
</evidence>
<protein>
    <recommendedName>
        <fullName evidence="6">Cell wall lytic activity</fullName>
    </recommendedName>
</protein>
<dbReference type="GO" id="GO:0009254">
    <property type="term" value="P:peptidoglycan turnover"/>
    <property type="evidence" value="ECO:0007669"/>
    <property type="project" value="InterPro"/>
</dbReference>
<evidence type="ECO:0008006" key="6">
    <source>
        <dbReference type="Google" id="ProtNLM"/>
    </source>
</evidence>
<evidence type="ECO:0000313" key="5">
    <source>
        <dbReference type="Proteomes" id="UP000094757"/>
    </source>
</evidence>
<dbReference type="InterPro" id="IPR051933">
    <property type="entry name" value="Resuscitation_pf_RpfB"/>
</dbReference>
<dbReference type="SUPFAM" id="SSF47090">
    <property type="entry name" value="PGBD-like"/>
    <property type="match status" value="4"/>
</dbReference>
<dbReference type="EMBL" id="CP017037">
    <property type="protein sequence ID" value="AOH38915.1"/>
    <property type="molecule type" value="Genomic_DNA"/>
</dbReference>
<dbReference type="Gene3D" id="2.40.40.10">
    <property type="entry name" value="RlpA-like domain"/>
    <property type="match status" value="1"/>
</dbReference>
<dbReference type="InterPro" id="IPR036365">
    <property type="entry name" value="PGBD-like_sf"/>
</dbReference>
<feature type="domain" description="3D" evidence="3">
    <location>
        <begin position="363"/>
        <end position="420"/>
    </location>
</feature>
<evidence type="ECO:0000256" key="1">
    <source>
        <dbReference type="ARBA" id="ARBA00022729"/>
    </source>
</evidence>
<reference evidence="5" key="1">
    <citation type="submission" date="2016-08" db="EMBL/GenBank/DDBJ databases">
        <authorList>
            <person name="Holder M.E."/>
            <person name="Ajami N.J."/>
            <person name="Petrosino J.F."/>
        </authorList>
    </citation>
    <scope>NUCLEOTIDE SEQUENCE [LARGE SCALE GENOMIC DNA]</scope>
    <source>
        <strain evidence="5">F0677</strain>
    </source>
</reference>
<dbReference type="RefSeq" id="WP_069176906.1">
    <property type="nucleotide sequence ID" value="NZ_CP017037.1"/>
</dbReference>
<dbReference type="GO" id="GO:0004553">
    <property type="term" value="F:hydrolase activity, hydrolyzing O-glycosyl compounds"/>
    <property type="evidence" value="ECO:0007669"/>
    <property type="project" value="InterPro"/>
</dbReference>
<feature type="domain" description="Peptidoglycan binding-like" evidence="2">
    <location>
        <begin position="31"/>
        <end position="84"/>
    </location>
</feature>
<dbReference type="InterPro" id="IPR036366">
    <property type="entry name" value="PGBDSf"/>
</dbReference>
<name>A0A1B3WD73_9FIRM</name>
<dbReference type="InterPro" id="IPR002477">
    <property type="entry name" value="Peptidoglycan-bd-like"/>
</dbReference>
<dbReference type="InterPro" id="IPR036908">
    <property type="entry name" value="RlpA-like_sf"/>
</dbReference>
<feature type="domain" description="Peptidoglycan binding-like" evidence="2">
    <location>
        <begin position="264"/>
        <end position="319"/>
    </location>
</feature>
<dbReference type="InterPro" id="IPR059180">
    <property type="entry name" value="3D_YorM"/>
</dbReference>
<proteinExistence type="predicted"/>
<keyword evidence="1" id="KW-0732">Signal</keyword>